<evidence type="ECO:0000313" key="3">
    <source>
        <dbReference type="Proteomes" id="UP001497482"/>
    </source>
</evidence>
<feature type="compositionally biased region" description="Basic and acidic residues" evidence="1">
    <location>
        <begin position="65"/>
        <end position="79"/>
    </location>
</feature>
<evidence type="ECO:0000256" key="1">
    <source>
        <dbReference type="SAM" id="MobiDB-lite"/>
    </source>
</evidence>
<dbReference type="AlphaFoldDB" id="A0AAV2LJP1"/>
<protein>
    <submittedName>
        <fullName evidence="2">Uncharacterized protein</fullName>
    </submittedName>
</protein>
<feature type="compositionally biased region" description="Basic and acidic residues" evidence="1">
    <location>
        <begin position="8"/>
        <end position="21"/>
    </location>
</feature>
<dbReference type="Proteomes" id="UP001497482">
    <property type="component" value="Chromosome 3"/>
</dbReference>
<gene>
    <name evidence="2" type="ORF">KC01_LOCUS30312</name>
</gene>
<reference evidence="2 3" key="1">
    <citation type="submission" date="2024-04" db="EMBL/GenBank/DDBJ databases">
        <authorList>
            <person name="Waldvogel A.-M."/>
            <person name="Schoenle A."/>
        </authorList>
    </citation>
    <scope>NUCLEOTIDE SEQUENCE [LARGE SCALE GENOMIC DNA]</scope>
</reference>
<dbReference type="EMBL" id="OZ035825">
    <property type="protein sequence ID" value="CAL1602555.1"/>
    <property type="molecule type" value="Genomic_DNA"/>
</dbReference>
<name>A0AAV2LJP1_KNICA</name>
<keyword evidence="3" id="KW-1185">Reference proteome</keyword>
<accession>A0AAV2LJP1</accession>
<feature type="compositionally biased region" description="Low complexity" evidence="1">
    <location>
        <begin position="101"/>
        <end position="111"/>
    </location>
</feature>
<organism evidence="2 3">
    <name type="scientific">Knipowitschia caucasica</name>
    <name type="common">Caucasian dwarf goby</name>
    <name type="synonym">Pomatoschistus caucasicus</name>
    <dbReference type="NCBI Taxonomy" id="637954"/>
    <lineage>
        <taxon>Eukaryota</taxon>
        <taxon>Metazoa</taxon>
        <taxon>Chordata</taxon>
        <taxon>Craniata</taxon>
        <taxon>Vertebrata</taxon>
        <taxon>Euteleostomi</taxon>
        <taxon>Actinopterygii</taxon>
        <taxon>Neopterygii</taxon>
        <taxon>Teleostei</taxon>
        <taxon>Neoteleostei</taxon>
        <taxon>Acanthomorphata</taxon>
        <taxon>Gobiaria</taxon>
        <taxon>Gobiiformes</taxon>
        <taxon>Gobioidei</taxon>
        <taxon>Gobiidae</taxon>
        <taxon>Gobiinae</taxon>
        <taxon>Knipowitschia</taxon>
    </lineage>
</organism>
<feature type="region of interest" description="Disordered" evidence="1">
    <location>
        <begin position="1"/>
        <end position="111"/>
    </location>
</feature>
<sequence>MLLEEEEKPEKERGEEIDPRQIHPPGPGQLPTRLRGGPRRCNLPALPPRGPSFAAVIALYSSPPRSREKPHPSRRESPRYPRSMLGGRAPPPRQQRHRPRSSSALSSLPPLFSPLRHSRPLPLSLSSPPRCFFLCLRSKRYHRPEAHHHRRPRAIEPLDRTTLCAQPYQQPRPTRAAITHTELTRATARET</sequence>
<evidence type="ECO:0000313" key="2">
    <source>
        <dbReference type="EMBL" id="CAL1602555.1"/>
    </source>
</evidence>
<proteinExistence type="predicted"/>